<dbReference type="NCBIfam" id="TIGR02345">
    <property type="entry name" value="chap_CCT_eta"/>
    <property type="match status" value="1"/>
</dbReference>
<dbReference type="InterPro" id="IPR002194">
    <property type="entry name" value="Chaperonin_TCP-1_CS"/>
</dbReference>
<organism evidence="10 11">
    <name type="scientific">Tritrichomonas musculus</name>
    <dbReference type="NCBI Taxonomy" id="1915356"/>
    <lineage>
        <taxon>Eukaryota</taxon>
        <taxon>Metamonada</taxon>
        <taxon>Parabasalia</taxon>
        <taxon>Tritrichomonadida</taxon>
        <taxon>Tritrichomonadidae</taxon>
        <taxon>Tritrichomonas</taxon>
    </lineage>
</organism>
<dbReference type="Gene3D" id="3.50.7.10">
    <property type="entry name" value="GroEL"/>
    <property type="match status" value="1"/>
</dbReference>
<dbReference type="Pfam" id="PF00118">
    <property type="entry name" value="Cpn60_TCP1"/>
    <property type="match status" value="1"/>
</dbReference>
<dbReference type="InterPro" id="IPR054827">
    <property type="entry name" value="thermosome_alpha"/>
</dbReference>
<reference evidence="10 11" key="1">
    <citation type="submission" date="2024-04" db="EMBL/GenBank/DDBJ databases">
        <title>Tritrichomonas musculus Genome.</title>
        <authorList>
            <person name="Alves-Ferreira E."/>
            <person name="Grigg M."/>
            <person name="Lorenzi H."/>
            <person name="Galac M."/>
        </authorList>
    </citation>
    <scope>NUCLEOTIDE SEQUENCE [LARGE SCALE GENOMIC DNA]</scope>
    <source>
        <strain evidence="10 11">EAF2021</strain>
    </source>
</reference>
<comment type="subcellular location">
    <subcellularLocation>
        <location evidence="1 8">Cytoplasm</location>
    </subcellularLocation>
</comment>
<dbReference type="CDD" id="cd03340">
    <property type="entry name" value="TCP1_eta"/>
    <property type="match status" value="1"/>
</dbReference>
<dbReference type="PRINTS" id="PR00304">
    <property type="entry name" value="TCOMPLEXTCP1"/>
</dbReference>
<dbReference type="Gene3D" id="3.30.260.10">
    <property type="entry name" value="TCP-1-like chaperonin intermediate domain"/>
    <property type="match status" value="1"/>
</dbReference>
<dbReference type="NCBIfam" id="NF041083">
    <property type="entry name" value="thermosome_beta"/>
    <property type="match status" value="1"/>
</dbReference>
<comment type="subunit">
    <text evidence="8">Heterooligomeric complex that forms two stacked rings.</text>
</comment>
<dbReference type="Proteomes" id="UP001470230">
    <property type="component" value="Unassembled WGS sequence"/>
</dbReference>
<gene>
    <name evidence="10" type="ORF">M9Y10_045178</name>
</gene>
<comment type="caution">
    <text evidence="10">The sequence shown here is derived from an EMBL/GenBank/DDBJ whole genome shotgun (WGS) entry which is preliminary data.</text>
</comment>
<evidence type="ECO:0000256" key="8">
    <source>
        <dbReference type="RuleBase" id="RU365042"/>
    </source>
</evidence>
<evidence type="ECO:0000256" key="7">
    <source>
        <dbReference type="RuleBase" id="RU004187"/>
    </source>
</evidence>
<feature type="compositionally biased region" description="Low complexity" evidence="9">
    <location>
        <begin position="549"/>
        <end position="558"/>
    </location>
</feature>
<evidence type="ECO:0000256" key="5">
    <source>
        <dbReference type="ARBA" id="ARBA00022840"/>
    </source>
</evidence>
<keyword evidence="4 7" id="KW-0547">Nucleotide-binding</keyword>
<sequence>MTQYLRPPIILLREGTDKSQGLGQLISNINACHAIGEILSSTLGPRGMDKLIHNGDKRAIVTNDGATVMNELDIVHPAASLLVEVAKSQDEEIGDGTTSVVVLSCALLDSVKNYLEDNVHPQFICRCFRTALNLSVKKLNEIAESIKGDERETLEKCAATTLRSKLVSDYREFFAKIIVDAVDNLDDNLRLEDLGIKLIKGGGIQDSFFVPGVAFKRTFFYAGFDQQPKHFENPKILLLNVELELQGASSDSEVRVDDPKKFQAIVDAEWHMLQNKLQECVDCGAQIVLSKKPIGDIATQFFADHGVFCAGRVPEADINRTAKATGGQILSTTTGIEPKNLGTCKKFEERQVGSKRINVFTDCPGKAATIVLRGGAKQFLEEAQRSIHDAIMIVRRAKKAGKVLGGAGAVEMTLSKYLKEQAMKMEGKSQLIIQAYADALETIPRALANNAGYDSFEILNKIRTAHTKPDGTWIGVDIENGSTIDAMKNHIWEPLVVKLNALKAATEAACTILSVDETVAIPEHEHTFDTGLGRGRGRGAPAPTPTPGMAPMGAMASH</sequence>
<evidence type="ECO:0000256" key="1">
    <source>
        <dbReference type="ARBA" id="ARBA00004496"/>
    </source>
</evidence>
<evidence type="ECO:0000256" key="3">
    <source>
        <dbReference type="ARBA" id="ARBA00022490"/>
    </source>
</evidence>
<evidence type="ECO:0000256" key="4">
    <source>
        <dbReference type="ARBA" id="ARBA00022741"/>
    </source>
</evidence>
<keyword evidence="11" id="KW-1185">Reference proteome</keyword>
<comment type="function">
    <text evidence="8">Molecular chaperone; assists the folding of proteins upon ATP hydrolysis. Known to play a role, in vitro, in the folding of actin and tubulin.</text>
</comment>
<keyword evidence="3 8" id="KW-0963">Cytoplasm</keyword>
<dbReference type="PROSITE" id="PS00995">
    <property type="entry name" value="TCP1_3"/>
    <property type="match status" value="1"/>
</dbReference>
<proteinExistence type="inferred from homology"/>
<evidence type="ECO:0000256" key="9">
    <source>
        <dbReference type="SAM" id="MobiDB-lite"/>
    </source>
</evidence>
<comment type="similarity">
    <text evidence="2 7">Belongs to the TCP-1 chaperonin family.</text>
</comment>
<keyword evidence="6 7" id="KW-0143">Chaperone</keyword>
<evidence type="ECO:0000256" key="6">
    <source>
        <dbReference type="ARBA" id="ARBA00023186"/>
    </source>
</evidence>
<dbReference type="InterPro" id="IPR012720">
    <property type="entry name" value="Chap_CCT_eta"/>
</dbReference>
<dbReference type="SUPFAM" id="SSF54849">
    <property type="entry name" value="GroEL-intermediate domain like"/>
    <property type="match status" value="1"/>
</dbReference>
<dbReference type="Gene3D" id="1.10.560.10">
    <property type="entry name" value="GroEL-like equatorial domain"/>
    <property type="match status" value="1"/>
</dbReference>
<dbReference type="PROSITE" id="PS00751">
    <property type="entry name" value="TCP1_2"/>
    <property type="match status" value="1"/>
</dbReference>
<dbReference type="InterPro" id="IPR002423">
    <property type="entry name" value="Cpn60/GroEL/TCP-1"/>
</dbReference>
<evidence type="ECO:0000313" key="11">
    <source>
        <dbReference type="Proteomes" id="UP001470230"/>
    </source>
</evidence>
<dbReference type="InterPro" id="IPR027410">
    <property type="entry name" value="TCP-1-like_intermed_sf"/>
</dbReference>
<dbReference type="InterPro" id="IPR027409">
    <property type="entry name" value="GroEL-like_apical_dom_sf"/>
</dbReference>
<dbReference type="SUPFAM" id="SSF48592">
    <property type="entry name" value="GroEL equatorial domain-like"/>
    <property type="match status" value="1"/>
</dbReference>
<keyword evidence="5 7" id="KW-0067">ATP-binding</keyword>
<dbReference type="EMBL" id="JAPFFF010000009">
    <property type="protein sequence ID" value="KAK8882536.1"/>
    <property type="molecule type" value="Genomic_DNA"/>
</dbReference>
<accession>A0ABR2JUI2</accession>
<evidence type="ECO:0000256" key="2">
    <source>
        <dbReference type="ARBA" id="ARBA00008020"/>
    </source>
</evidence>
<name>A0ABR2JUI2_9EUKA</name>
<protein>
    <recommendedName>
        <fullName evidence="8">T-complex protein 1 subunit eta</fullName>
        <shortName evidence="8">TCP-1-eta</shortName>
    </recommendedName>
    <alternativeName>
        <fullName evidence="8">CCT-eta</fullName>
    </alternativeName>
</protein>
<dbReference type="InterPro" id="IPR017998">
    <property type="entry name" value="Chaperone_TCP-1"/>
</dbReference>
<dbReference type="InterPro" id="IPR027413">
    <property type="entry name" value="GROEL-like_equatorial_sf"/>
</dbReference>
<evidence type="ECO:0000313" key="10">
    <source>
        <dbReference type="EMBL" id="KAK8882536.1"/>
    </source>
</evidence>
<dbReference type="InterPro" id="IPR053374">
    <property type="entry name" value="TCP-1_chaperonin"/>
</dbReference>
<feature type="region of interest" description="Disordered" evidence="9">
    <location>
        <begin position="527"/>
        <end position="558"/>
    </location>
</feature>
<dbReference type="PANTHER" id="PTHR11353">
    <property type="entry name" value="CHAPERONIN"/>
    <property type="match status" value="1"/>
</dbReference>
<dbReference type="NCBIfam" id="NF041082">
    <property type="entry name" value="thermosome_alpha"/>
    <property type="match status" value="1"/>
</dbReference>
<dbReference type="SUPFAM" id="SSF52029">
    <property type="entry name" value="GroEL apical domain-like"/>
    <property type="match status" value="1"/>
</dbReference>